<dbReference type="OrthoDB" id="7403325at2759"/>
<sequence>MSQDTLLIPGPVTLSKNVINTLGSQSLSHLSPEFTSIFKEALQNSRSLFKAHPQRGQPLIIAGSGTLGFDLVGTNLIDPINDKILLLSTGFFSNEFATCLEQNYKVQHLNILKAPIGGVVPMDQIVNSLQQDNYKAIIMTHVDTSTGVRSDVEKISQVVKKISPNTLIVVDAVCSLGCETLKFHDWGLDFALSASQKALGMAPGLSVCMISDRALDVALDEKTKPTGFYASIKNWYPVLKNSELGVATYFATPPVQLIAALNVALKEILSYKYKGLVGIDARVAKHADVSKWFKTKMVQELHLKLLPSSEKNAANGLSAIYADDPASLISYLKNEKHIIVAAGILKEIKSKYFRVGHMGVSACDDSLGQLGSCFDAIQEILQQ</sequence>
<dbReference type="InterPro" id="IPR015422">
    <property type="entry name" value="PyrdxlP-dep_Trfase_small"/>
</dbReference>
<dbReference type="Gene3D" id="3.40.640.10">
    <property type="entry name" value="Type I PLP-dependent aspartate aminotransferase-like (Major domain)"/>
    <property type="match status" value="1"/>
</dbReference>
<dbReference type="PIRSF" id="PIRSF000524">
    <property type="entry name" value="SPT"/>
    <property type="match status" value="1"/>
</dbReference>
<evidence type="ECO:0000313" key="12">
    <source>
        <dbReference type="EMBL" id="CCF57342.1"/>
    </source>
</evidence>
<dbReference type="eggNOG" id="KOG2862">
    <property type="taxonomic scope" value="Eukaryota"/>
</dbReference>
<dbReference type="Proteomes" id="UP000005220">
    <property type="component" value="Chromosome 3"/>
</dbReference>
<dbReference type="Pfam" id="PF00266">
    <property type="entry name" value="Aminotran_5"/>
    <property type="match status" value="1"/>
</dbReference>
<gene>
    <name evidence="12" type="primary">KAFR0C03500</name>
    <name evidence="12" type="ORF">KAFR_0C03500</name>
</gene>
<dbReference type="EC" id="2.6.1.44" evidence="3"/>
<dbReference type="RefSeq" id="XP_003956477.1">
    <property type="nucleotide sequence ID" value="XM_003956428.1"/>
</dbReference>
<dbReference type="InterPro" id="IPR024169">
    <property type="entry name" value="SP_NH2Trfase/AEP_transaminase"/>
</dbReference>
<keyword evidence="4" id="KW-0032">Aminotransferase</keyword>
<dbReference type="GO" id="GO:0005777">
    <property type="term" value="C:peroxisome"/>
    <property type="evidence" value="ECO:0007669"/>
    <property type="project" value="TreeGrafter"/>
</dbReference>
<evidence type="ECO:0000256" key="3">
    <source>
        <dbReference type="ARBA" id="ARBA00013049"/>
    </source>
</evidence>
<dbReference type="PROSITE" id="PS00595">
    <property type="entry name" value="AA_TRANSFER_CLASS_5"/>
    <property type="match status" value="1"/>
</dbReference>
<evidence type="ECO:0000256" key="4">
    <source>
        <dbReference type="ARBA" id="ARBA00022576"/>
    </source>
</evidence>
<comment type="cofactor">
    <cofactor evidence="1 8 10">
        <name>pyridoxal 5'-phosphate</name>
        <dbReference type="ChEBI" id="CHEBI:597326"/>
    </cofactor>
</comment>
<evidence type="ECO:0000256" key="6">
    <source>
        <dbReference type="ARBA" id="ARBA00022898"/>
    </source>
</evidence>
<evidence type="ECO:0000256" key="9">
    <source>
        <dbReference type="RuleBase" id="RU004075"/>
    </source>
</evidence>
<comment type="similarity">
    <text evidence="2 9">Belongs to the class-V pyridoxal-phosphate-dependent aminotransferase family.</text>
</comment>
<keyword evidence="13" id="KW-1185">Reference proteome</keyword>
<dbReference type="GO" id="GO:0019265">
    <property type="term" value="P:glycine biosynthetic process, by transamination of glyoxylate"/>
    <property type="evidence" value="ECO:0007669"/>
    <property type="project" value="EnsemblFungi"/>
</dbReference>
<dbReference type="PANTHER" id="PTHR21152:SF24">
    <property type="entry name" value="ALANINE--GLYOXYLATE AMINOTRANSFERASE 1"/>
    <property type="match status" value="1"/>
</dbReference>
<dbReference type="SUPFAM" id="SSF53383">
    <property type="entry name" value="PLP-dependent transferases"/>
    <property type="match status" value="1"/>
</dbReference>
<dbReference type="InterPro" id="IPR015421">
    <property type="entry name" value="PyrdxlP-dep_Trfase_major"/>
</dbReference>
<dbReference type="GO" id="GO:0008453">
    <property type="term" value="F:alanine-glyoxylate transaminase activity"/>
    <property type="evidence" value="ECO:0007669"/>
    <property type="project" value="UniProtKB-EC"/>
</dbReference>
<evidence type="ECO:0000256" key="1">
    <source>
        <dbReference type="ARBA" id="ARBA00001933"/>
    </source>
</evidence>
<name>H2ASJ2_KAZAF</name>
<feature type="binding site" evidence="7">
    <location>
        <position position="354"/>
    </location>
    <ligand>
        <name>substrate</name>
    </ligand>
</feature>
<dbReference type="InterPro" id="IPR000192">
    <property type="entry name" value="Aminotrans_V_dom"/>
</dbReference>
<evidence type="ECO:0000256" key="7">
    <source>
        <dbReference type="PIRSR" id="PIRSR000524-1"/>
    </source>
</evidence>
<keyword evidence="6 8" id="KW-0663">Pyridoxal phosphate</keyword>
<dbReference type="HOGENOM" id="CLU_027686_5_2_1"/>
<evidence type="ECO:0000256" key="5">
    <source>
        <dbReference type="ARBA" id="ARBA00022679"/>
    </source>
</evidence>
<dbReference type="STRING" id="1071382.H2ASJ2"/>
<dbReference type="GeneID" id="13885261"/>
<reference evidence="12 13" key="1">
    <citation type="journal article" date="2011" name="Proc. Natl. Acad. Sci. U.S.A.">
        <title>Evolutionary erosion of yeast sex chromosomes by mating-type switching accidents.</title>
        <authorList>
            <person name="Gordon J.L."/>
            <person name="Armisen D."/>
            <person name="Proux-Wera E."/>
            <person name="Oheigeartaigh S.S."/>
            <person name="Byrne K.P."/>
            <person name="Wolfe K.H."/>
        </authorList>
    </citation>
    <scope>NUCLEOTIDE SEQUENCE [LARGE SCALE GENOMIC DNA]</scope>
    <source>
        <strain evidence="13">ATCC 22294 / BCRC 22015 / CBS 2517 / CECT 1963 / NBRC 1671 / NRRL Y-8276</strain>
    </source>
</reference>
<dbReference type="InterPro" id="IPR020578">
    <property type="entry name" value="Aminotrans_V_PyrdxlP_BS"/>
</dbReference>
<accession>H2ASJ2</accession>
<organism evidence="12 13">
    <name type="scientific">Kazachstania africana (strain ATCC 22294 / BCRC 22015 / CBS 2517 / CECT 1963 / NBRC 1671 / NRRL Y-8276)</name>
    <name type="common">Yeast</name>
    <name type="synonym">Kluyveromyces africanus</name>
    <dbReference type="NCBI Taxonomy" id="1071382"/>
    <lineage>
        <taxon>Eukaryota</taxon>
        <taxon>Fungi</taxon>
        <taxon>Dikarya</taxon>
        <taxon>Ascomycota</taxon>
        <taxon>Saccharomycotina</taxon>
        <taxon>Saccharomycetes</taxon>
        <taxon>Saccharomycetales</taxon>
        <taxon>Saccharomycetaceae</taxon>
        <taxon>Kazachstania</taxon>
    </lineage>
</organism>
<feature type="modified residue" description="N6-(pyridoxal phosphate)lysine" evidence="8">
    <location>
        <position position="197"/>
    </location>
</feature>
<evidence type="ECO:0000313" key="13">
    <source>
        <dbReference type="Proteomes" id="UP000005220"/>
    </source>
</evidence>
<evidence type="ECO:0000259" key="11">
    <source>
        <dbReference type="Pfam" id="PF00266"/>
    </source>
</evidence>
<proteinExistence type="inferred from homology"/>
<protein>
    <recommendedName>
        <fullName evidence="3">alanine--glyoxylate transaminase</fullName>
        <ecNumber evidence="3">2.6.1.44</ecNumber>
    </recommendedName>
</protein>
<dbReference type="AlphaFoldDB" id="H2ASJ2"/>
<dbReference type="PANTHER" id="PTHR21152">
    <property type="entry name" value="AMINOTRANSFERASE CLASS V"/>
    <property type="match status" value="1"/>
</dbReference>
<feature type="domain" description="Aminotransferase class V" evidence="11">
    <location>
        <begin position="21"/>
        <end position="343"/>
    </location>
</feature>
<evidence type="ECO:0000256" key="2">
    <source>
        <dbReference type="ARBA" id="ARBA00009236"/>
    </source>
</evidence>
<dbReference type="FunCoup" id="H2ASJ2">
    <property type="interactions" value="1461"/>
</dbReference>
<dbReference type="EMBL" id="HE650823">
    <property type="protein sequence ID" value="CCF57342.1"/>
    <property type="molecule type" value="Genomic_DNA"/>
</dbReference>
<evidence type="ECO:0000256" key="8">
    <source>
        <dbReference type="PIRSR" id="PIRSR000524-50"/>
    </source>
</evidence>
<dbReference type="InterPro" id="IPR015424">
    <property type="entry name" value="PyrdxlP-dep_Trfase"/>
</dbReference>
<evidence type="ECO:0000256" key="10">
    <source>
        <dbReference type="RuleBase" id="RU004504"/>
    </source>
</evidence>
<keyword evidence="5" id="KW-0808">Transferase</keyword>
<dbReference type="Gene3D" id="3.90.1150.10">
    <property type="entry name" value="Aspartate Aminotransferase, domain 1"/>
    <property type="match status" value="1"/>
</dbReference>
<dbReference type="InParanoid" id="H2ASJ2"/>
<dbReference type="GO" id="GO:0004760">
    <property type="term" value="F:L-serine-pyruvate transaminase activity"/>
    <property type="evidence" value="ECO:0007669"/>
    <property type="project" value="TreeGrafter"/>
</dbReference>
<dbReference type="KEGG" id="kaf:KAFR_0C03500"/>